<sequence>MVAILRANVVGNVQRARSNSFNLEQQITLYPHRDDNSYFLIKKKIGQPMNSTEPEWVMNGDVIRLEHVSTHRHLHSHDHRPPVTENENHNEVSAYGAENFAGDSNDYWRLEILESDPSDSESARRVRAIHSKFRLVHVGTNCHLFSHSIKLPDYAFGQQEVTCMKSPKRPKTLWRVVENVNDKLPKDAEVVHYHQPGFLRKFLELHKVMWNTNQGLTDSHPFDSKPATWPFLTRGISFWTKDQKQIYLLGNPFVWWMATMSVSMFAAAKLVLALRKQRGYRDRPGGLKCHAGADRPNPRPVRVDDGFVLHRLAVPLRTFLPDAPAAVRAPLLSGALLRHPRLLLRVRPRDPPPSLDRPLGGRRRVRGAVPVRVRTLQLYHLRPPDLPRRVRARQVAGQLGLRLRGVRRERPRDAHSRRHAGVAPPPHRMDLCCARLVRISFPYLLPFPNFASIPAPRSNRHHYFLS</sequence>
<dbReference type="InterPro" id="IPR016093">
    <property type="entry name" value="MIR_motif"/>
</dbReference>
<keyword evidence="6" id="KW-1185">Reference proteome</keyword>
<dbReference type="SUPFAM" id="SSF82109">
    <property type="entry name" value="MIR domain"/>
    <property type="match status" value="1"/>
</dbReference>
<feature type="domain" description="MIR" evidence="4">
    <location>
        <begin position="123"/>
        <end position="179"/>
    </location>
</feature>
<dbReference type="Proteomes" id="UP000673691">
    <property type="component" value="Unassembled WGS sequence"/>
</dbReference>
<dbReference type="PANTHER" id="PTHR10050:SF50">
    <property type="entry name" value="DOLICHYL-PHOSPHATE-MANNOSE--PROTEIN MANNOSYLTRANSFERASE 1-RELATED"/>
    <property type="match status" value="1"/>
</dbReference>
<dbReference type="AlphaFoldDB" id="A0A8H8DIA3"/>
<comment type="function">
    <text evidence="3">Transfers mannose from Dol-P-mannose to Ser or Thr residues on proteins.</text>
</comment>
<dbReference type="Pfam" id="PF16192">
    <property type="entry name" value="PMT_4TMC"/>
    <property type="match status" value="1"/>
</dbReference>
<evidence type="ECO:0000256" key="1">
    <source>
        <dbReference type="ARBA" id="ARBA00022737"/>
    </source>
</evidence>
<comment type="catalytic activity">
    <reaction evidence="3">
        <text>a di-trans,poly-cis-dolichyl beta-D-mannosyl phosphate + L-seryl-[protein] = 3-O-(alpha-D-mannosyl)-L-seryl-[protein] + a di-trans,poly-cis-dolichyl phosphate + H(+)</text>
        <dbReference type="Rhea" id="RHEA:17377"/>
        <dbReference type="Rhea" id="RHEA-COMP:9863"/>
        <dbReference type="Rhea" id="RHEA-COMP:13546"/>
        <dbReference type="Rhea" id="RHEA-COMP:19498"/>
        <dbReference type="Rhea" id="RHEA-COMP:19501"/>
        <dbReference type="ChEBI" id="CHEBI:15378"/>
        <dbReference type="ChEBI" id="CHEBI:29999"/>
        <dbReference type="ChEBI" id="CHEBI:57683"/>
        <dbReference type="ChEBI" id="CHEBI:58211"/>
        <dbReference type="ChEBI" id="CHEBI:137321"/>
        <dbReference type="EC" id="2.4.1.109"/>
    </reaction>
</comment>
<dbReference type="PANTHER" id="PTHR10050">
    <property type="entry name" value="DOLICHYL-PHOSPHATE-MANNOSE--PROTEIN MANNOSYLTRANSFERASE"/>
    <property type="match status" value="1"/>
</dbReference>
<dbReference type="UniPathway" id="UPA00378"/>
<comment type="similarity">
    <text evidence="3">Belongs to the glycosyltransferase 39 family.</text>
</comment>
<evidence type="ECO:0000256" key="3">
    <source>
        <dbReference type="RuleBase" id="RU367007"/>
    </source>
</evidence>
<comment type="pathway">
    <text evidence="3">Protein modification; protein glycosylation.</text>
</comment>
<dbReference type="GO" id="GO:0005789">
    <property type="term" value="C:endoplasmic reticulum membrane"/>
    <property type="evidence" value="ECO:0007669"/>
    <property type="project" value="UniProtKB-SubCell"/>
</dbReference>
<keyword evidence="3" id="KW-1133">Transmembrane helix</keyword>
<protein>
    <recommendedName>
        <fullName evidence="3">Dolichyl-phosphate-mannose--protein mannosyltransferase</fullName>
        <ecNumber evidence="3">2.4.1.109</ecNumber>
    </recommendedName>
</protein>
<dbReference type="GO" id="GO:0004169">
    <property type="term" value="F:dolichyl-phosphate-mannose-protein mannosyltransferase activity"/>
    <property type="evidence" value="ECO:0007669"/>
    <property type="project" value="UniProtKB-UniRule"/>
</dbReference>
<dbReference type="EMBL" id="JAEFCI010006976">
    <property type="protein sequence ID" value="KAG5459353.1"/>
    <property type="molecule type" value="Genomic_DNA"/>
</dbReference>
<dbReference type="PROSITE" id="PS50919">
    <property type="entry name" value="MIR"/>
    <property type="match status" value="2"/>
</dbReference>
<keyword evidence="3" id="KW-0472">Membrane</keyword>
<accession>A0A8H8DIA3</accession>
<keyword evidence="2" id="KW-0325">Glycoprotein</keyword>
<dbReference type="InterPro" id="IPR032421">
    <property type="entry name" value="PMT_4TMC"/>
</dbReference>
<dbReference type="SMART" id="SM00472">
    <property type="entry name" value="MIR"/>
    <property type="match status" value="2"/>
</dbReference>
<keyword evidence="1" id="KW-0677">Repeat</keyword>
<organism evidence="5 6">
    <name type="scientific">Olpidium bornovanus</name>
    <dbReference type="NCBI Taxonomy" id="278681"/>
    <lineage>
        <taxon>Eukaryota</taxon>
        <taxon>Fungi</taxon>
        <taxon>Fungi incertae sedis</taxon>
        <taxon>Olpidiomycota</taxon>
        <taxon>Olpidiomycotina</taxon>
        <taxon>Olpidiomycetes</taxon>
        <taxon>Olpidiales</taxon>
        <taxon>Olpidiaceae</taxon>
        <taxon>Olpidium</taxon>
    </lineage>
</organism>
<dbReference type="Pfam" id="PF02815">
    <property type="entry name" value="MIR"/>
    <property type="match status" value="1"/>
</dbReference>
<keyword evidence="3" id="KW-0328">Glycosyltransferase</keyword>
<name>A0A8H8DIA3_9FUNG</name>
<dbReference type="Gene3D" id="2.80.10.50">
    <property type="match status" value="1"/>
</dbReference>
<feature type="domain" description="MIR" evidence="4">
    <location>
        <begin position="54"/>
        <end position="113"/>
    </location>
</feature>
<evidence type="ECO:0000313" key="5">
    <source>
        <dbReference type="EMBL" id="KAG5459353.1"/>
    </source>
</evidence>
<dbReference type="InterPro" id="IPR036300">
    <property type="entry name" value="MIR_dom_sf"/>
</dbReference>
<comment type="caution">
    <text evidence="5">The sequence shown here is derived from an EMBL/GenBank/DDBJ whole genome shotgun (WGS) entry which is preliminary data.</text>
</comment>
<reference evidence="5 6" key="1">
    <citation type="journal article" name="Sci. Rep.">
        <title>Genome-scale phylogenetic analyses confirm Olpidium as the closest living zoosporic fungus to the non-flagellated, terrestrial fungi.</title>
        <authorList>
            <person name="Chang Y."/>
            <person name="Rochon D."/>
            <person name="Sekimoto S."/>
            <person name="Wang Y."/>
            <person name="Chovatia M."/>
            <person name="Sandor L."/>
            <person name="Salamov A."/>
            <person name="Grigoriev I.V."/>
            <person name="Stajich J.E."/>
            <person name="Spatafora J.W."/>
        </authorList>
    </citation>
    <scope>NUCLEOTIDE SEQUENCE [LARGE SCALE GENOMIC DNA]</scope>
    <source>
        <strain evidence="5">S191</strain>
    </source>
</reference>
<keyword evidence="3" id="KW-0808">Transferase</keyword>
<comment type="catalytic activity">
    <reaction evidence="3">
        <text>a di-trans,poly-cis-dolichyl beta-D-mannosyl phosphate + L-threonyl-[protein] = 3-O-(alpha-D-mannosyl)-L-threonyl-[protein] + a di-trans,poly-cis-dolichyl phosphate + H(+)</text>
        <dbReference type="Rhea" id="RHEA:53396"/>
        <dbReference type="Rhea" id="RHEA-COMP:11060"/>
        <dbReference type="Rhea" id="RHEA-COMP:13547"/>
        <dbReference type="Rhea" id="RHEA-COMP:19498"/>
        <dbReference type="Rhea" id="RHEA-COMP:19501"/>
        <dbReference type="ChEBI" id="CHEBI:15378"/>
        <dbReference type="ChEBI" id="CHEBI:30013"/>
        <dbReference type="ChEBI" id="CHEBI:57683"/>
        <dbReference type="ChEBI" id="CHEBI:58211"/>
        <dbReference type="ChEBI" id="CHEBI:137323"/>
        <dbReference type="EC" id="2.4.1.109"/>
    </reaction>
</comment>
<evidence type="ECO:0000256" key="2">
    <source>
        <dbReference type="ARBA" id="ARBA00023180"/>
    </source>
</evidence>
<proteinExistence type="inferred from homology"/>
<evidence type="ECO:0000259" key="4">
    <source>
        <dbReference type="PROSITE" id="PS50919"/>
    </source>
</evidence>
<comment type="subcellular location">
    <subcellularLocation>
        <location evidence="3">Endoplasmic reticulum membrane</location>
        <topology evidence="3">Multi-pass membrane protein</topology>
    </subcellularLocation>
</comment>
<keyword evidence="3" id="KW-0812">Transmembrane</keyword>
<comment type="caution">
    <text evidence="3">Lacks conserved residue(s) required for the propagation of feature annotation.</text>
</comment>
<dbReference type="OrthoDB" id="292747at2759"/>
<dbReference type="EC" id="2.4.1.109" evidence="3"/>
<gene>
    <name evidence="5" type="ORF">BJ554DRAFT_251</name>
</gene>
<feature type="transmembrane region" description="Helical" evidence="3">
    <location>
        <begin position="253"/>
        <end position="274"/>
    </location>
</feature>
<evidence type="ECO:0000313" key="6">
    <source>
        <dbReference type="Proteomes" id="UP000673691"/>
    </source>
</evidence>
<dbReference type="InterPro" id="IPR027005">
    <property type="entry name" value="PMT-like"/>
</dbReference>
<keyword evidence="3" id="KW-0256">Endoplasmic reticulum</keyword>